<evidence type="ECO:0000313" key="1">
    <source>
        <dbReference type="Proteomes" id="UP000025227"/>
    </source>
</evidence>
<keyword evidence="1" id="KW-1185">Reference proteome</keyword>
<dbReference type="AlphaFoldDB" id="A0A7I4Z3Z7"/>
<accession>A0A7I4Z3Z7</accession>
<sequence length="188" mass="21476">MRDLPFLNCDEDGDITFVAWYKCYGPVIDDWGSSLSDERYDFKIEYRKTTDSGRADALSPLIAEQAEQAEYIAIAAASHQAELEICSRRQMTEESFTEDKKLIHTSSFSLTPRRLALLRTKDRDPVKTPESCACLVARRTSVYVKDKGSCSILCILDKHNKGERKFCWKMLAVKKLPKHQSERNSSRG</sequence>
<dbReference type="WBParaSite" id="HCON_00172320-00001">
    <property type="protein sequence ID" value="HCON_00172320-00001"/>
    <property type="gene ID" value="HCON_00172320"/>
</dbReference>
<name>A0A7I4Z3Z7_HAECO</name>
<organism evidence="1 2">
    <name type="scientific">Haemonchus contortus</name>
    <name type="common">Barber pole worm</name>
    <dbReference type="NCBI Taxonomy" id="6289"/>
    <lineage>
        <taxon>Eukaryota</taxon>
        <taxon>Metazoa</taxon>
        <taxon>Ecdysozoa</taxon>
        <taxon>Nematoda</taxon>
        <taxon>Chromadorea</taxon>
        <taxon>Rhabditida</taxon>
        <taxon>Rhabditina</taxon>
        <taxon>Rhabditomorpha</taxon>
        <taxon>Strongyloidea</taxon>
        <taxon>Trichostrongylidae</taxon>
        <taxon>Haemonchus</taxon>
    </lineage>
</organism>
<evidence type="ECO:0000313" key="2">
    <source>
        <dbReference type="WBParaSite" id="HCON_00172320-00001"/>
    </source>
</evidence>
<protein>
    <submittedName>
        <fullName evidence="2">Chromo domain-containing protein</fullName>
    </submittedName>
</protein>
<dbReference type="Proteomes" id="UP000025227">
    <property type="component" value="Unplaced"/>
</dbReference>
<proteinExistence type="predicted"/>
<reference evidence="2" key="1">
    <citation type="submission" date="2020-12" db="UniProtKB">
        <authorList>
            <consortium name="WormBaseParasite"/>
        </authorList>
    </citation>
    <scope>IDENTIFICATION</scope>
    <source>
        <strain evidence="2">MHco3</strain>
    </source>
</reference>